<organism evidence="2 3">
    <name type="scientific">Pannonibacter anstelovis</name>
    <dbReference type="NCBI Taxonomy" id="3121537"/>
    <lineage>
        <taxon>Bacteria</taxon>
        <taxon>Pseudomonadati</taxon>
        <taxon>Pseudomonadota</taxon>
        <taxon>Alphaproteobacteria</taxon>
        <taxon>Hyphomicrobiales</taxon>
        <taxon>Stappiaceae</taxon>
        <taxon>Pannonibacter</taxon>
    </lineage>
</organism>
<reference evidence="2 3" key="1">
    <citation type="submission" date="2024-02" db="EMBL/GenBank/DDBJ databases">
        <title>A new putative Pannonibacter species isolated from two cases of bloodstream infections in paediatric patients.</title>
        <authorList>
            <person name="Castellana S."/>
            <person name="De Laurentiis V."/>
            <person name="Grassi M."/>
            <person name="De Leonardis F."/>
            <person name="Mosca A."/>
            <person name="De Carlo C."/>
            <person name="Sparapano E."/>
            <person name="Ronga L."/>
            <person name="Santacroce L."/>
            <person name="Chironna M."/>
            <person name="De Robertis A."/>
            <person name="Bianco A."/>
            <person name="Del Sambro L."/>
            <person name="Capozzi L."/>
            <person name="Parisi A."/>
        </authorList>
    </citation>
    <scope>NUCLEOTIDE SEQUENCE [LARGE SCALE GENOMIC DNA]</scope>
    <source>
        <strain evidence="2 3">Pt2</strain>
    </source>
</reference>
<dbReference type="RefSeq" id="WP_334252205.1">
    <property type="nucleotide sequence ID" value="NZ_JBAKBE010000009.1"/>
</dbReference>
<keyword evidence="3" id="KW-1185">Reference proteome</keyword>
<dbReference type="Proteomes" id="UP001380822">
    <property type="component" value="Unassembled WGS sequence"/>
</dbReference>
<accession>A0ABU7ZQU3</accession>
<comment type="caution">
    <text evidence="2">The sequence shown here is derived from an EMBL/GenBank/DDBJ whole genome shotgun (WGS) entry which is preliminary data.</text>
</comment>
<sequence length="54" mass="6251">MEMLVNPMGRLRNQGEMRQHPGCFGTARGDEARKKSENEITLNLKYIKAPFWLS</sequence>
<evidence type="ECO:0000313" key="2">
    <source>
        <dbReference type="EMBL" id="MEH0097596.1"/>
    </source>
</evidence>
<evidence type="ECO:0000313" key="3">
    <source>
        <dbReference type="Proteomes" id="UP001380822"/>
    </source>
</evidence>
<gene>
    <name evidence="2" type="ORF">V6L76_15140</name>
</gene>
<dbReference type="EMBL" id="JBAKBE010000009">
    <property type="protein sequence ID" value="MEH0097596.1"/>
    <property type="molecule type" value="Genomic_DNA"/>
</dbReference>
<evidence type="ECO:0000256" key="1">
    <source>
        <dbReference type="SAM" id="MobiDB-lite"/>
    </source>
</evidence>
<protein>
    <submittedName>
        <fullName evidence="2">Uncharacterized protein</fullName>
    </submittedName>
</protein>
<name>A0ABU7ZQU3_9HYPH</name>
<feature type="region of interest" description="Disordered" evidence="1">
    <location>
        <begin position="1"/>
        <end position="31"/>
    </location>
</feature>
<proteinExistence type="predicted"/>